<evidence type="ECO:0000313" key="3">
    <source>
        <dbReference type="EMBL" id="KAK9926523.1"/>
    </source>
</evidence>
<accession>A0AAW1WQN4</accession>
<evidence type="ECO:0000313" key="4">
    <source>
        <dbReference type="Proteomes" id="UP001457282"/>
    </source>
</evidence>
<dbReference type="Gene3D" id="3.80.10.10">
    <property type="entry name" value="Ribonuclease Inhibitor"/>
    <property type="match status" value="1"/>
</dbReference>
<dbReference type="InterPro" id="IPR001810">
    <property type="entry name" value="F-box_dom"/>
</dbReference>
<evidence type="ECO:0000259" key="2">
    <source>
        <dbReference type="Pfam" id="PF24758"/>
    </source>
</evidence>
<evidence type="ECO:0008006" key="5">
    <source>
        <dbReference type="Google" id="ProtNLM"/>
    </source>
</evidence>
<dbReference type="SUPFAM" id="SSF52047">
    <property type="entry name" value="RNI-like"/>
    <property type="match status" value="1"/>
</dbReference>
<keyword evidence="4" id="KW-1185">Reference proteome</keyword>
<feature type="domain" description="F-box" evidence="1">
    <location>
        <begin position="6"/>
        <end position="40"/>
    </location>
</feature>
<comment type="caution">
    <text evidence="3">The sequence shown here is derived from an EMBL/GenBank/DDBJ whole genome shotgun (WGS) entry which is preliminary data.</text>
</comment>
<dbReference type="PANTHER" id="PTHR31639:SF93">
    <property type="entry name" value="F-BOX_FBD_LRR PROTEIN"/>
    <property type="match status" value="1"/>
</dbReference>
<dbReference type="Pfam" id="PF24758">
    <property type="entry name" value="LRR_At5g56370"/>
    <property type="match status" value="1"/>
</dbReference>
<organism evidence="3 4">
    <name type="scientific">Rubus argutus</name>
    <name type="common">Southern blackberry</name>
    <dbReference type="NCBI Taxonomy" id="59490"/>
    <lineage>
        <taxon>Eukaryota</taxon>
        <taxon>Viridiplantae</taxon>
        <taxon>Streptophyta</taxon>
        <taxon>Embryophyta</taxon>
        <taxon>Tracheophyta</taxon>
        <taxon>Spermatophyta</taxon>
        <taxon>Magnoliopsida</taxon>
        <taxon>eudicotyledons</taxon>
        <taxon>Gunneridae</taxon>
        <taxon>Pentapetalae</taxon>
        <taxon>rosids</taxon>
        <taxon>fabids</taxon>
        <taxon>Rosales</taxon>
        <taxon>Rosaceae</taxon>
        <taxon>Rosoideae</taxon>
        <taxon>Rosoideae incertae sedis</taxon>
        <taxon>Rubus</taxon>
    </lineage>
</organism>
<evidence type="ECO:0000259" key="1">
    <source>
        <dbReference type="Pfam" id="PF00646"/>
    </source>
</evidence>
<protein>
    <recommendedName>
        <fullName evidence="5">F-box domain-containing protein</fullName>
    </recommendedName>
</protein>
<dbReference type="InterPro" id="IPR055411">
    <property type="entry name" value="LRR_FXL15/At3g58940/PEG3-like"/>
</dbReference>
<dbReference type="InterPro" id="IPR036047">
    <property type="entry name" value="F-box-like_dom_sf"/>
</dbReference>
<dbReference type="Proteomes" id="UP001457282">
    <property type="component" value="Unassembled WGS sequence"/>
</dbReference>
<dbReference type="Pfam" id="PF00646">
    <property type="entry name" value="F-box"/>
    <property type="match status" value="1"/>
</dbReference>
<dbReference type="InterPro" id="IPR032675">
    <property type="entry name" value="LRR_dom_sf"/>
</dbReference>
<name>A0AAW1WQN4_RUBAR</name>
<dbReference type="EMBL" id="JBEDUW010000005">
    <property type="protein sequence ID" value="KAK9926523.1"/>
    <property type="molecule type" value="Genomic_DNA"/>
</dbReference>
<dbReference type="SUPFAM" id="SSF81383">
    <property type="entry name" value="F-box domain"/>
    <property type="match status" value="1"/>
</dbReference>
<feature type="domain" description="F-box/LRR-repeat protein 15/At3g58940/PEG3-like LRR" evidence="2">
    <location>
        <begin position="99"/>
        <end position="317"/>
    </location>
</feature>
<reference evidence="3 4" key="1">
    <citation type="journal article" date="2023" name="G3 (Bethesda)">
        <title>A chromosome-length genome assembly and annotation of blackberry (Rubus argutus, cv. 'Hillquist').</title>
        <authorList>
            <person name="Bruna T."/>
            <person name="Aryal R."/>
            <person name="Dudchenko O."/>
            <person name="Sargent D.J."/>
            <person name="Mead D."/>
            <person name="Buti M."/>
            <person name="Cavallini A."/>
            <person name="Hytonen T."/>
            <person name="Andres J."/>
            <person name="Pham M."/>
            <person name="Weisz D."/>
            <person name="Mascagni F."/>
            <person name="Usai G."/>
            <person name="Natali L."/>
            <person name="Bassil N."/>
            <person name="Fernandez G.E."/>
            <person name="Lomsadze A."/>
            <person name="Armour M."/>
            <person name="Olukolu B."/>
            <person name="Poorten T."/>
            <person name="Britton C."/>
            <person name="Davik J."/>
            <person name="Ashrafi H."/>
            <person name="Aiden E.L."/>
            <person name="Borodovsky M."/>
            <person name="Worthington M."/>
        </authorList>
    </citation>
    <scope>NUCLEOTIDE SEQUENCE [LARGE SCALE GENOMIC DNA]</scope>
    <source>
        <strain evidence="3">PI 553951</strain>
    </source>
</reference>
<dbReference type="AlphaFoldDB" id="A0AAW1WQN4"/>
<proteinExistence type="predicted"/>
<gene>
    <name evidence="3" type="ORF">M0R45_023750</name>
</gene>
<dbReference type="PANTHER" id="PTHR31639">
    <property type="entry name" value="F-BOX PROTEIN-LIKE"/>
    <property type="match status" value="1"/>
</dbReference>
<sequence length="425" mass="48274">MESDKISNLPGDAIKQILTHLPIREAVRTSVLSSLWRYRWALLPHLVFDDQCVSNQNHKTCAQINTEFSDIVDHALLLHIGPLHTFKLSYEEFLAANDIDRWILHLLRKSIKEFILQKWDGPQYKISSWLFSCQDLVRLELHNCLLKPPLTFKGFRSLKSLDIQNVTITQDVFESMTFCCPLLESLTLCNVDGFTNLKIGPRNLKYLEFRGSFAEVNLENNLNLVDVSIDLDFYLWDVPGDSINLLKFLVHLPRLQNLAIKSFFLKYLSVGALQGKLPRPCLDLTSLSISICFNDPEEILTALCLIRSSPALQELKISGACRGDLSLLFGLEDMAVLGEVENSWLDDNCQNCSFTQLRLVEVTGVSGVKAEVDFIRLLLLTSPVLERMTLQPASANWVFESLRELVEIRTRHASVQAEIIPLDSN</sequence>